<dbReference type="Pfam" id="PF21196">
    <property type="entry name" value="PcrA_UvrD_tudor"/>
    <property type="match status" value="1"/>
</dbReference>
<dbReference type="AlphaFoldDB" id="A0A849P776"/>
<dbReference type="InterPro" id="IPR027417">
    <property type="entry name" value="P-loop_NTPase"/>
</dbReference>
<dbReference type="Gene3D" id="3.40.50.300">
    <property type="entry name" value="P-loop containing nucleotide triphosphate hydrolases"/>
    <property type="match status" value="2"/>
</dbReference>
<reference evidence="15 16" key="1">
    <citation type="submission" date="2020-05" db="EMBL/GenBank/DDBJ databases">
        <authorList>
            <person name="Niu N."/>
        </authorList>
    </citation>
    <scope>NUCLEOTIDE SEQUENCE [LARGE SCALE GENOMIC DNA]</scope>
    <source>
        <strain evidence="15 16">3340-03</strain>
    </source>
</reference>
<dbReference type="InterPro" id="IPR014017">
    <property type="entry name" value="DNA_helicase_UvrD-like_C"/>
</dbReference>
<dbReference type="GO" id="GO:0016787">
    <property type="term" value="F:hydrolase activity"/>
    <property type="evidence" value="ECO:0007669"/>
    <property type="project" value="UniProtKB-UniRule"/>
</dbReference>
<dbReference type="PANTHER" id="PTHR11070">
    <property type="entry name" value="UVRD / RECB / PCRA DNA HELICASE FAMILY MEMBER"/>
    <property type="match status" value="1"/>
</dbReference>
<dbReference type="EMBL" id="JABGBN010000003">
    <property type="protein sequence ID" value="NOL51632.1"/>
    <property type="molecule type" value="Genomic_DNA"/>
</dbReference>
<evidence type="ECO:0000313" key="16">
    <source>
        <dbReference type="Proteomes" id="UP000537862"/>
    </source>
</evidence>
<organism evidence="15 16">
    <name type="scientific">Pelistega suis</name>
    <dbReference type="NCBI Taxonomy" id="1631957"/>
    <lineage>
        <taxon>Bacteria</taxon>
        <taxon>Pseudomonadati</taxon>
        <taxon>Pseudomonadota</taxon>
        <taxon>Betaproteobacteria</taxon>
        <taxon>Burkholderiales</taxon>
        <taxon>Alcaligenaceae</taxon>
        <taxon>Pelistega</taxon>
    </lineage>
</organism>
<dbReference type="Proteomes" id="UP000537862">
    <property type="component" value="Unassembled WGS sequence"/>
</dbReference>
<evidence type="ECO:0000256" key="9">
    <source>
        <dbReference type="ARBA" id="ARBA00034808"/>
    </source>
</evidence>
<feature type="domain" description="UvrD-like helicase ATP-binding" evidence="13">
    <location>
        <begin position="4"/>
        <end position="281"/>
    </location>
</feature>
<dbReference type="CDD" id="cd17932">
    <property type="entry name" value="DEXQc_UvrD"/>
    <property type="match status" value="1"/>
</dbReference>
<evidence type="ECO:0000259" key="13">
    <source>
        <dbReference type="PROSITE" id="PS51198"/>
    </source>
</evidence>
<comment type="caution">
    <text evidence="15">The sequence shown here is derived from an EMBL/GenBank/DDBJ whole genome shotgun (WGS) entry which is preliminary data.</text>
</comment>
<dbReference type="Pfam" id="PF13361">
    <property type="entry name" value="UvrD_C"/>
    <property type="match status" value="1"/>
</dbReference>
<keyword evidence="16" id="KW-1185">Reference proteome</keyword>
<gene>
    <name evidence="15" type="ORF">HKX39_05515</name>
</gene>
<evidence type="ECO:0000256" key="2">
    <source>
        <dbReference type="ARBA" id="ARBA00022741"/>
    </source>
</evidence>
<dbReference type="Pfam" id="PF00580">
    <property type="entry name" value="UvrD-helicase"/>
    <property type="match status" value="1"/>
</dbReference>
<keyword evidence="4 12" id="KW-0347">Helicase</keyword>
<dbReference type="RefSeq" id="WP_171680455.1">
    <property type="nucleotide sequence ID" value="NZ_JABGBN010000003.1"/>
</dbReference>
<dbReference type="PROSITE" id="PS51198">
    <property type="entry name" value="UVRD_HELICASE_ATP_BIND"/>
    <property type="match status" value="1"/>
</dbReference>
<evidence type="ECO:0000256" key="4">
    <source>
        <dbReference type="ARBA" id="ARBA00022806"/>
    </source>
</evidence>
<dbReference type="GO" id="GO:0003677">
    <property type="term" value="F:DNA binding"/>
    <property type="evidence" value="ECO:0007669"/>
    <property type="project" value="UniProtKB-KW"/>
</dbReference>
<evidence type="ECO:0000256" key="7">
    <source>
        <dbReference type="ARBA" id="ARBA00023235"/>
    </source>
</evidence>
<keyword evidence="3 12" id="KW-0378">Hydrolase</keyword>
<sequence length="749" mass="84016">MDIQQLNPEQRTAVMTDAQYVLVLAGAGSGKTKVLTTRMAWLMEQGIVSPGGILAVTFTNKAAKEMLTRISSLLPINTRAMWVGTFHGLCNRLLRAHYRDAGLPQSFQILDIQDQLSAIKRLLKFHNVDTDKYPPKDIQNFINGSKERGLRPDDIIPHDPFEARSVELYALYQNQCDKEGVVDFAELLLRAFELLKNNALIREHYQRRFKHILIDEFQDTNDLQYKWLRLLAGQHNAMFAVGDDDQSIYAFRGANVGNMRAYEQDYAKGNIIRLEQNYRSYNHILDSANALISHNTERLGKNLWTDRGDGELLRINELSDDRTEAQWIVDEAKSLIRDGIDYQQIAVLYRSNAQSRAIEHAFFSVGLPYRVYGGLRFFERQEIKHVLAYLRLIHNLDDDTSFLRVVNFPARGIGARTLENLTDAATQIGCSLALGIGALKGAPATKLAEFVGLIKRLSDMAKILSLPDLIQQIMHDAGIEQFYKGERDGEERLENLQELVNAAQVFCSEESFEGRSAAELVSLSASEDQAFPEQTSALAMFLSHASLEAGDNQAKHGENAVQLMTIHAAKGLEFDVVFVAGLEQGLFPHRNSLVADDGLEEERRLMYVAITRARERLYLSAAHERMLYGQTEYTTRSQFLDEIPEEHTKWLSPKLKESGFTRSEFAFRQGAGRATNEPKRQSAMFAGMSGGVQVGAQLFKVGQRVAHAKFGEGMIINLVGQGAEAQAQIVFQNVGVKTLALGVAKLEIL</sequence>
<keyword evidence="2 12" id="KW-0547">Nucleotide-binding</keyword>
<evidence type="ECO:0000256" key="6">
    <source>
        <dbReference type="ARBA" id="ARBA00023125"/>
    </source>
</evidence>
<comment type="catalytic activity">
    <reaction evidence="8">
        <text>Couples ATP hydrolysis with the unwinding of duplex DNA by translocating in the 3'-5' direction.</text>
        <dbReference type="EC" id="5.6.2.4"/>
    </reaction>
</comment>
<name>A0A849P776_9BURK</name>
<proteinExistence type="inferred from homology"/>
<accession>A0A849P776</accession>
<evidence type="ECO:0000313" key="15">
    <source>
        <dbReference type="EMBL" id="NOL51632.1"/>
    </source>
</evidence>
<evidence type="ECO:0000256" key="5">
    <source>
        <dbReference type="ARBA" id="ARBA00022840"/>
    </source>
</evidence>
<evidence type="ECO:0000256" key="3">
    <source>
        <dbReference type="ARBA" id="ARBA00022801"/>
    </source>
</evidence>
<evidence type="ECO:0000256" key="12">
    <source>
        <dbReference type="PROSITE-ProRule" id="PRU00560"/>
    </source>
</evidence>
<evidence type="ECO:0000256" key="8">
    <source>
        <dbReference type="ARBA" id="ARBA00034617"/>
    </source>
</evidence>
<comment type="similarity">
    <text evidence="1">Belongs to the helicase family. UvrD subfamily.</text>
</comment>
<evidence type="ECO:0000256" key="1">
    <source>
        <dbReference type="ARBA" id="ARBA00009922"/>
    </source>
</evidence>
<dbReference type="PROSITE" id="PS51217">
    <property type="entry name" value="UVRD_HELICASE_CTER"/>
    <property type="match status" value="1"/>
</dbReference>
<protein>
    <recommendedName>
        <fullName evidence="9">DNA 3'-5' helicase</fullName>
        <ecNumber evidence="9">5.6.2.4</ecNumber>
    </recommendedName>
    <alternativeName>
        <fullName evidence="10">DNA 3'-5' helicase II</fullName>
    </alternativeName>
</protein>
<dbReference type="PANTHER" id="PTHR11070:SF2">
    <property type="entry name" value="ATP-DEPENDENT DNA HELICASE SRS2"/>
    <property type="match status" value="1"/>
</dbReference>
<feature type="binding site" evidence="12">
    <location>
        <begin position="25"/>
        <end position="32"/>
    </location>
    <ligand>
        <name>ATP</name>
        <dbReference type="ChEBI" id="CHEBI:30616"/>
    </ligand>
</feature>
<dbReference type="GO" id="GO:0000725">
    <property type="term" value="P:recombinational repair"/>
    <property type="evidence" value="ECO:0007669"/>
    <property type="project" value="TreeGrafter"/>
</dbReference>
<dbReference type="GO" id="GO:0043138">
    <property type="term" value="F:3'-5' DNA helicase activity"/>
    <property type="evidence" value="ECO:0007669"/>
    <property type="project" value="UniProtKB-EC"/>
</dbReference>
<evidence type="ECO:0000259" key="14">
    <source>
        <dbReference type="PROSITE" id="PS51217"/>
    </source>
</evidence>
<evidence type="ECO:0000256" key="11">
    <source>
        <dbReference type="ARBA" id="ARBA00048988"/>
    </source>
</evidence>
<dbReference type="GO" id="GO:0005524">
    <property type="term" value="F:ATP binding"/>
    <property type="evidence" value="ECO:0007669"/>
    <property type="project" value="UniProtKB-UniRule"/>
</dbReference>
<dbReference type="EC" id="5.6.2.4" evidence="9"/>
<keyword evidence="6" id="KW-0238">DNA-binding</keyword>
<dbReference type="InterPro" id="IPR014016">
    <property type="entry name" value="UvrD-like_ATP-bd"/>
</dbReference>
<dbReference type="InterPro" id="IPR000212">
    <property type="entry name" value="DNA_helicase_UvrD/REP"/>
</dbReference>
<evidence type="ECO:0000256" key="10">
    <source>
        <dbReference type="ARBA" id="ARBA00034923"/>
    </source>
</evidence>
<dbReference type="SUPFAM" id="SSF52540">
    <property type="entry name" value="P-loop containing nucleoside triphosphate hydrolases"/>
    <property type="match status" value="1"/>
</dbReference>
<feature type="domain" description="UvrD-like helicase C-terminal" evidence="14">
    <location>
        <begin position="282"/>
        <end position="571"/>
    </location>
</feature>
<dbReference type="InterPro" id="IPR013986">
    <property type="entry name" value="DExx_box_DNA_helicase_dom_sf"/>
</dbReference>
<keyword evidence="7" id="KW-0413">Isomerase</keyword>
<dbReference type="CDD" id="cd18807">
    <property type="entry name" value="SF1_C_UvrD"/>
    <property type="match status" value="1"/>
</dbReference>
<comment type="catalytic activity">
    <reaction evidence="11">
        <text>ATP + H2O = ADP + phosphate + H(+)</text>
        <dbReference type="Rhea" id="RHEA:13065"/>
        <dbReference type="ChEBI" id="CHEBI:15377"/>
        <dbReference type="ChEBI" id="CHEBI:15378"/>
        <dbReference type="ChEBI" id="CHEBI:30616"/>
        <dbReference type="ChEBI" id="CHEBI:43474"/>
        <dbReference type="ChEBI" id="CHEBI:456216"/>
        <dbReference type="EC" id="5.6.2.4"/>
    </reaction>
</comment>
<dbReference type="Gene3D" id="1.10.486.10">
    <property type="entry name" value="PCRA, domain 4"/>
    <property type="match status" value="1"/>
</dbReference>
<dbReference type="Gene3D" id="1.10.10.160">
    <property type="match status" value="1"/>
</dbReference>
<keyword evidence="5 12" id="KW-0067">ATP-binding</keyword>